<keyword evidence="3 11" id="KW-0813">Transport</keyword>
<comment type="similarity">
    <text evidence="2 11">Belongs to the mitochondrial carrier (TC 2.A.29) family.</text>
</comment>
<keyword evidence="13" id="KW-1185">Reference proteome</keyword>
<evidence type="ECO:0000256" key="1">
    <source>
        <dbReference type="ARBA" id="ARBA00004448"/>
    </source>
</evidence>
<keyword evidence="8" id="KW-0496">Mitochondrion</keyword>
<accession>A0A1X2IL29</accession>
<evidence type="ECO:0000256" key="9">
    <source>
        <dbReference type="ARBA" id="ARBA00023136"/>
    </source>
</evidence>
<dbReference type="PRINTS" id="PR00926">
    <property type="entry name" value="MITOCARRIER"/>
</dbReference>
<feature type="repeat" description="Solcar" evidence="10">
    <location>
        <begin position="100"/>
        <end position="182"/>
    </location>
</feature>
<evidence type="ECO:0000256" key="3">
    <source>
        <dbReference type="ARBA" id="ARBA00022448"/>
    </source>
</evidence>
<keyword evidence="4 10" id="KW-0812">Transmembrane</keyword>
<evidence type="ECO:0000256" key="7">
    <source>
        <dbReference type="ARBA" id="ARBA00022989"/>
    </source>
</evidence>
<evidence type="ECO:0000313" key="12">
    <source>
        <dbReference type="EMBL" id="ORZ17713.1"/>
    </source>
</evidence>
<organism evidence="12 13">
    <name type="scientific">Absidia repens</name>
    <dbReference type="NCBI Taxonomy" id="90262"/>
    <lineage>
        <taxon>Eukaryota</taxon>
        <taxon>Fungi</taxon>
        <taxon>Fungi incertae sedis</taxon>
        <taxon>Mucoromycota</taxon>
        <taxon>Mucoromycotina</taxon>
        <taxon>Mucoromycetes</taxon>
        <taxon>Mucorales</taxon>
        <taxon>Cunninghamellaceae</taxon>
        <taxon>Absidia</taxon>
    </lineage>
</organism>
<dbReference type="InterPro" id="IPR002067">
    <property type="entry name" value="MCP"/>
</dbReference>
<dbReference type="Pfam" id="PF00153">
    <property type="entry name" value="Mito_carr"/>
    <property type="match status" value="3"/>
</dbReference>
<evidence type="ECO:0000256" key="2">
    <source>
        <dbReference type="ARBA" id="ARBA00006375"/>
    </source>
</evidence>
<dbReference type="AlphaFoldDB" id="A0A1X2IL29"/>
<comment type="caution">
    <text evidence="12">The sequence shown here is derived from an EMBL/GenBank/DDBJ whole genome shotgun (WGS) entry which is preliminary data.</text>
</comment>
<proteinExistence type="inferred from homology"/>
<gene>
    <name evidence="12" type="ORF">BCR42DRAFT_412354</name>
</gene>
<name>A0A1X2IL29_9FUNG</name>
<keyword evidence="6" id="KW-0999">Mitochondrion inner membrane</keyword>
<dbReference type="InterPro" id="IPR018108">
    <property type="entry name" value="MCP_transmembrane"/>
</dbReference>
<dbReference type="PROSITE" id="PS50920">
    <property type="entry name" value="SOLCAR"/>
    <property type="match status" value="3"/>
</dbReference>
<protein>
    <submittedName>
        <fullName evidence="12">Mitochondrial carrier domain-containing protein</fullName>
    </submittedName>
</protein>
<dbReference type="STRING" id="90262.A0A1X2IL29"/>
<evidence type="ECO:0000256" key="4">
    <source>
        <dbReference type="ARBA" id="ARBA00022692"/>
    </source>
</evidence>
<dbReference type="EMBL" id="MCGE01000009">
    <property type="protein sequence ID" value="ORZ17713.1"/>
    <property type="molecule type" value="Genomic_DNA"/>
</dbReference>
<evidence type="ECO:0000256" key="6">
    <source>
        <dbReference type="ARBA" id="ARBA00022792"/>
    </source>
</evidence>
<dbReference type="InterPro" id="IPR023395">
    <property type="entry name" value="MCP_dom_sf"/>
</dbReference>
<dbReference type="GO" id="GO:0005743">
    <property type="term" value="C:mitochondrial inner membrane"/>
    <property type="evidence" value="ECO:0007669"/>
    <property type="project" value="UniProtKB-SubCell"/>
</dbReference>
<dbReference type="OrthoDB" id="276989at2759"/>
<reference evidence="12 13" key="1">
    <citation type="submission" date="2016-07" db="EMBL/GenBank/DDBJ databases">
        <title>Pervasive Adenine N6-methylation of Active Genes in Fungi.</title>
        <authorList>
            <consortium name="DOE Joint Genome Institute"/>
            <person name="Mondo S.J."/>
            <person name="Dannebaum R.O."/>
            <person name="Kuo R.C."/>
            <person name="Labutti K."/>
            <person name="Haridas S."/>
            <person name="Kuo A."/>
            <person name="Salamov A."/>
            <person name="Ahrendt S.R."/>
            <person name="Lipzen A."/>
            <person name="Sullivan W."/>
            <person name="Andreopoulos W.B."/>
            <person name="Clum A."/>
            <person name="Lindquist E."/>
            <person name="Daum C."/>
            <person name="Ramamoorthy G.K."/>
            <person name="Gryganskyi A."/>
            <person name="Culley D."/>
            <person name="Magnuson J.K."/>
            <person name="James T.Y."/>
            <person name="O'Malley M.A."/>
            <person name="Stajich J.E."/>
            <person name="Spatafora J.W."/>
            <person name="Visel A."/>
            <person name="Grigoriev I.V."/>
        </authorList>
    </citation>
    <scope>NUCLEOTIDE SEQUENCE [LARGE SCALE GENOMIC DNA]</scope>
    <source>
        <strain evidence="12 13">NRRL 1336</strain>
    </source>
</reference>
<evidence type="ECO:0000256" key="11">
    <source>
        <dbReference type="RuleBase" id="RU000488"/>
    </source>
</evidence>
<keyword evidence="5" id="KW-0677">Repeat</keyword>
<sequence>MNNSTEVETMEIHQQGQRNLKQALLAGGMAGTAVDTALFPLDTIKTRLQSQAGFMASGGLRGVYSGLLAAVIGSAPSASLFFVTYEATKHVLGTSIDPAYTPLIHMVAASCGEVTACSVRVPTEVVKQRMQTKQFNTASSAVSNVIRTEGILGLYRGFLSTVAREIPFTCIQFPLYEYFKRVYASHYGRPAEPYQAALCGSLAGGIAAAITTPLDVCKTRIMLSSKNQSTKQYTGILSTMKRIAAEEGPRALLSGLGPRVMWISIGGSIFLGVYEKALKTCTQLRLLEDDRH</sequence>
<keyword evidence="9 10" id="KW-0472">Membrane</keyword>
<dbReference type="Proteomes" id="UP000193560">
    <property type="component" value="Unassembled WGS sequence"/>
</dbReference>
<dbReference type="FunFam" id="1.50.40.10:FF:000018">
    <property type="entry name" value="S-adenosylmethionine mitochondrial carrier protein-like"/>
    <property type="match status" value="1"/>
</dbReference>
<dbReference type="GO" id="GO:0055085">
    <property type="term" value="P:transmembrane transport"/>
    <property type="evidence" value="ECO:0007669"/>
    <property type="project" value="InterPro"/>
</dbReference>
<evidence type="ECO:0000256" key="5">
    <source>
        <dbReference type="ARBA" id="ARBA00022737"/>
    </source>
</evidence>
<evidence type="ECO:0000256" key="10">
    <source>
        <dbReference type="PROSITE-ProRule" id="PRU00282"/>
    </source>
</evidence>
<comment type="subcellular location">
    <subcellularLocation>
        <location evidence="1">Mitochondrion inner membrane</location>
        <topology evidence="1">Multi-pass membrane protein</topology>
    </subcellularLocation>
</comment>
<keyword evidence="7" id="KW-1133">Transmembrane helix</keyword>
<feature type="repeat" description="Solcar" evidence="10">
    <location>
        <begin position="18"/>
        <end position="91"/>
    </location>
</feature>
<evidence type="ECO:0000256" key="8">
    <source>
        <dbReference type="ARBA" id="ARBA00023128"/>
    </source>
</evidence>
<evidence type="ECO:0000313" key="13">
    <source>
        <dbReference type="Proteomes" id="UP000193560"/>
    </source>
</evidence>
<dbReference type="PANTHER" id="PTHR45667">
    <property type="entry name" value="S-ADENOSYLMETHIONINE MITOCHONDRIAL CARRIER PROTEIN"/>
    <property type="match status" value="1"/>
</dbReference>
<dbReference type="Gene3D" id="1.50.40.10">
    <property type="entry name" value="Mitochondrial carrier domain"/>
    <property type="match status" value="2"/>
</dbReference>
<dbReference type="SUPFAM" id="SSF103506">
    <property type="entry name" value="Mitochondrial carrier"/>
    <property type="match status" value="1"/>
</dbReference>
<feature type="repeat" description="Solcar" evidence="10">
    <location>
        <begin position="191"/>
        <end position="280"/>
    </location>
</feature>